<protein>
    <submittedName>
        <fullName evidence="1">Uncharacterized protein</fullName>
    </submittedName>
</protein>
<dbReference type="Proteomes" id="UP001150581">
    <property type="component" value="Unassembled WGS sequence"/>
</dbReference>
<evidence type="ECO:0000313" key="2">
    <source>
        <dbReference type="Proteomes" id="UP001150581"/>
    </source>
</evidence>
<comment type="caution">
    <text evidence="1">The sequence shown here is derived from an EMBL/GenBank/DDBJ whole genome shotgun (WGS) entry which is preliminary data.</text>
</comment>
<sequence>MDNYHSHFGYTASTDATAYMSTLRYPAMNMAPMMGAPMHMLPSVDTLNAASVAATVSAPAPVPSTTLLPFSSRIGGSKSSSCLIFRYDDARGTSEYKCHQMSTSDGRLFIEHMPNHSILYIPNNCSVDHVLRDLRKPRSLTKQQKAQKAQQAQELAQQQQQQAQQQLARQQLAHQEQQAQLVQQQYSHPIQYDQPPIQYDQPPMHYDQSHMHYEQQQMHYDQAQMHYDQPPMNNIQHQYQPEQQQQQVQQPQQQTRTQDQTRKSTTSTPAPASTPARKPKEKSSKPINAFIKYRSYKIAELKQQYPEVSQTEISRLAGECWKTEIEDIKNQFRVQYMEEKKLYDLKKASTSSKRSRGCSEAPSDTDASVVSTTGDLTADAILAENGSISAPLPGSLDAASGGLGLPSGFDPKRRRRSLTLPQNTAAAAARAASSSPMLLPHSTKRRRCVTVDMRKQLAAKTSAFMSTPPRIDTTPATLCARSSSMSETISSNIPHYGAIGVYDQLSFATPSMHPVDMASPQMLGLNANSPYLDMSPMTLPINQTFSLPAPFTSMSPPQCNNTLGTMSSYGPVVGDGSAVAAAAAAAAAAAFELYTAEGDDLVAASLSTLMANNQATANADMYAPGGSLIQTAAPLGGADPNMMSIHGSGYYTPPQQI</sequence>
<proteinExistence type="predicted"/>
<keyword evidence="2" id="KW-1185">Reference proteome</keyword>
<name>A0ACC1IUD8_9FUNG</name>
<dbReference type="EMBL" id="JANBPG010000047">
    <property type="protein sequence ID" value="KAJ1901046.1"/>
    <property type="molecule type" value="Genomic_DNA"/>
</dbReference>
<accession>A0ACC1IUD8</accession>
<evidence type="ECO:0000313" key="1">
    <source>
        <dbReference type="EMBL" id="KAJ1901046.1"/>
    </source>
</evidence>
<gene>
    <name evidence="1" type="ORF">LPJ66_001055</name>
</gene>
<reference evidence="1" key="1">
    <citation type="submission" date="2022-07" db="EMBL/GenBank/DDBJ databases">
        <title>Phylogenomic reconstructions and comparative analyses of Kickxellomycotina fungi.</title>
        <authorList>
            <person name="Reynolds N.K."/>
            <person name="Stajich J.E."/>
            <person name="Barry K."/>
            <person name="Grigoriev I.V."/>
            <person name="Crous P."/>
            <person name="Smith M.E."/>
        </authorList>
    </citation>
    <scope>NUCLEOTIDE SEQUENCE</scope>
    <source>
        <strain evidence="1">Benny 63K</strain>
    </source>
</reference>
<organism evidence="1 2">
    <name type="scientific">Kickxella alabastrina</name>
    <dbReference type="NCBI Taxonomy" id="61397"/>
    <lineage>
        <taxon>Eukaryota</taxon>
        <taxon>Fungi</taxon>
        <taxon>Fungi incertae sedis</taxon>
        <taxon>Zoopagomycota</taxon>
        <taxon>Kickxellomycotina</taxon>
        <taxon>Kickxellomycetes</taxon>
        <taxon>Kickxellales</taxon>
        <taxon>Kickxellaceae</taxon>
        <taxon>Kickxella</taxon>
    </lineage>
</organism>